<evidence type="ECO:0000256" key="2">
    <source>
        <dbReference type="ARBA" id="ARBA00008816"/>
    </source>
</evidence>
<keyword evidence="10" id="KW-1185">Reference proteome</keyword>
<feature type="transmembrane region" description="Helical" evidence="6">
    <location>
        <begin position="61"/>
        <end position="80"/>
    </location>
</feature>
<dbReference type="EMBL" id="JAACXV010016720">
    <property type="protein sequence ID" value="KAF7264530.1"/>
    <property type="molecule type" value="Genomic_DNA"/>
</dbReference>
<evidence type="ECO:0000256" key="1">
    <source>
        <dbReference type="ARBA" id="ARBA00004141"/>
    </source>
</evidence>
<dbReference type="GO" id="GO:0016020">
    <property type="term" value="C:membrane"/>
    <property type="evidence" value="ECO:0007669"/>
    <property type="project" value="UniProtKB-SubCell"/>
</dbReference>
<sequence length="124" mass="14150">MYALSLIYALNAVLTVTLKLLVGRPRPNFFIRCFPDGYGTDIDNCTGEYKSHMDGRKSFPSAHTTFAFSGMFFMTIRMFYLLKIREPIRGKGFRCLLCSFPLIIAILIAVSRTCDYNHHYSGNT</sequence>
<protein>
    <recommendedName>
        <fullName evidence="8">Phosphatidic acid phosphatase type 2/haloperoxidase domain-containing protein</fullName>
    </recommendedName>
</protein>
<comment type="similarity">
    <text evidence="2">Belongs to the PA-phosphatase related phosphoesterase family.</text>
</comment>
<dbReference type="UniPathway" id="UPA00085"/>
<dbReference type="Proteomes" id="UP000625711">
    <property type="component" value="Unassembled WGS sequence"/>
</dbReference>
<evidence type="ECO:0000256" key="7">
    <source>
        <dbReference type="SAM" id="SignalP"/>
    </source>
</evidence>
<comment type="subcellular location">
    <subcellularLocation>
        <location evidence="1">Membrane</location>
        <topology evidence="1">Multi-pass membrane protein</topology>
    </subcellularLocation>
</comment>
<organism evidence="9 10">
    <name type="scientific">Rhynchophorus ferrugineus</name>
    <name type="common">Red palm weevil</name>
    <name type="synonym">Curculio ferrugineus</name>
    <dbReference type="NCBI Taxonomy" id="354439"/>
    <lineage>
        <taxon>Eukaryota</taxon>
        <taxon>Metazoa</taxon>
        <taxon>Ecdysozoa</taxon>
        <taxon>Arthropoda</taxon>
        <taxon>Hexapoda</taxon>
        <taxon>Insecta</taxon>
        <taxon>Pterygota</taxon>
        <taxon>Neoptera</taxon>
        <taxon>Endopterygota</taxon>
        <taxon>Coleoptera</taxon>
        <taxon>Polyphaga</taxon>
        <taxon>Cucujiformia</taxon>
        <taxon>Curculionidae</taxon>
        <taxon>Dryophthorinae</taxon>
        <taxon>Rhynchophorus</taxon>
    </lineage>
</organism>
<evidence type="ECO:0000256" key="5">
    <source>
        <dbReference type="ARBA" id="ARBA00023136"/>
    </source>
</evidence>
<reference evidence="9" key="1">
    <citation type="submission" date="2020-08" db="EMBL/GenBank/DDBJ databases">
        <title>Genome sequencing and assembly of the red palm weevil Rhynchophorus ferrugineus.</title>
        <authorList>
            <person name="Dias G.B."/>
            <person name="Bergman C.M."/>
            <person name="Manee M."/>
        </authorList>
    </citation>
    <scope>NUCLEOTIDE SEQUENCE</scope>
    <source>
        <strain evidence="9">AA-2017</strain>
        <tissue evidence="9">Whole larva</tissue>
    </source>
</reference>
<dbReference type="PANTHER" id="PTHR10165:SF35">
    <property type="entry name" value="RE23632P"/>
    <property type="match status" value="1"/>
</dbReference>
<dbReference type="GO" id="GO:0046839">
    <property type="term" value="P:phospholipid dephosphorylation"/>
    <property type="evidence" value="ECO:0007669"/>
    <property type="project" value="TreeGrafter"/>
</dbReference>
<proteinExistence type="inferred from homology"/>
<evidence type="ECO:0000259" key="8">
    <source>
        <dbReference type="SMART" id="SM00014"/>
    </source>
</evidence>
<dbReference type="PANTHER" id="PTHR10165">
    <property type="entry name" value="LIPID PHOSPHATE PHOSPHATASE"/>
    <property type="match status" value="1"/>
</dbReference>
<dbReference type="OrthoDB" id="10030083at2759"/>
<comment type="caution">
    <text evidence="9">The sequence shown here is derived from an EMBL/GenBank/DDBJ whole genome shotgun (WGS) entry which is preliminary data.</text>
</comment>
<name>A0A834HLS8_RHYFE</name>
<dbReference type="AlphaFoldDB" id="A0A834HLS8"/>
<evidence type="ECO:0000313" key="10">
    <source>
        <dbReference type="Proteomes" id="UP000625711"/>
    </source>
</evidence>
<feature type="transmembrane region" description="Helical" evidence="6">
    <location>
        <begin position="92"/>
        <end position="110"/>
    </location>
</feature>
<keyword evidence="5 6" id="KW-0472">Membrane</keyword>
<keyword evidence="3 6" id="KW-0812">Transmembrane</keyword>
<keyword evidence="7" id="KW-0732">Signal</keyword>
<dbReference type="Pfam" id="PF01569">
    <property type="entry name" value="PAP2"/>
    <property type="match status" value="1"/>
</dbReference>
<feature type="chain" id="PRO_5032415155" description="Phosphatidic acid phosphatase type 2/haloperoxidase domain-containing protein" evidence="7">
    <location>
        <begin position="16"/>
        <end position="124"/>
    </location>
</feature>
<dbReference type="SUPFAM" id="SSF48317">
    <property type="entry name" value="Acid phosphatase/Vanadium-dependent haloperoxidase"/>
    <property type="match status" value="1"/>
</dbReference>
<evidence type="ECO:0000256" key="3">
    <source>
        <dbReference type="ARBA" id="ARBA00022692"/>
    </source>
</evidence>
<feature type="domain" description="Phosphatidic acid phosphatase type 2/haloperoxidase" evidence="8">
    <location>
        <begin position="2"/>
        <end position="121"/>
    </location>
</feature>
<accession>A0A834HLS8</accession>
<dbReference type="InterPro" id="IPR000326">
    <property type="entry name" value="PAP2/HPO"/>
</dbReference>
<keyword evidence="4 6" id="KW-1133">Transmembrane helix</keyword>
<dbReference type="GO" id="GO:0006644">
    <property type="term" value="P:phospholipid metabolic process"/>
    <property type="evidence" value="ECO:0007669"/>
    <property type="project" value="UniProtKB-UniPathway"/>
</dbReference>
<dbReference type="InterPro" id="IPR043216">
    <property type="entry name" value="PAP-like"/>
</dbReference>
<dbReference type="Gene3D" id="1.20.144.10">
    <property type="entry name" value="Phosphatidic acid phosphatase type 2/haloperoxidase"/>
    <property type="match status" value="1"/>
</dbReference>
<evidence type="ECO:0000313" key="9">
    <source>
        <dbReference type="EMBL" id="KAF7264530.1"/>
    </source>
</evidence>
<dbReference type="InterPro" id="IPR036938">
    <property type="entry name" value="PAP2/HPO_sf"/>
</dbReference>
<gene>
    <name evidence="9" type="ORF">GWI33_023084</name>
</gene>
<evidence type="ECO:0000256" key="6">
    <source>
        <dbReference type="SAM" id="Phobius"/>
    </source>
</evidence>
<dbReference type="SMART" id="SM00014">
    <property type="entry name" value="acidPPc"/>
    <property type="match status" value="1"/>
</dbReference>
<evidence type="ECO:0000256" key="4">
    <source>
        <dbReference type="ARBA" id="ARBA00022989"/>
    </source>
</evidence>
<feature type="signal peptide" evidence="7">
    <location>
        <begin position="1"/>
        <end position="15"/>
    </location>
</feature>
<dbReference type="GO" id="GO:0008195">
    <property type="term" value="F:phosphatidate phosphatase activity"/>
    <property type="evidence" value="ECO:0007669"/>
    <property type="project" value="TreeGrafter"/>
</dbReference>